<comment type="caution">
    <text evidence="5">The sequence shown here is derived from an EMBL/GenBank/DDBJ whole genome shotgun (WGS) entry which is preliminary data.</text>
</comment>
<dbReference type="Pfam" id="PF00881">
    <property type="entry name" value="Nitroreductase"/>
    <property type="match status" value="1"/>
</dbReference>
<dbReference type="CDD" id="cd02136">
    <property type="entry name" value="PnbA_NfnB-like"/>
    <property type="match status" value="1"/>
</dbReference>
<organism evidence="5">
    <name type="scientific">marine sediment metagenome</name>
    <dbReference type="NCBI Taxonomy" id="412755"/>
    <lineage>
        <taxon>unclassified sequences</taxon>
        <taxon>metagenomes</taxon>
        <taxon>ecological metagenomes</taxon>
    </lineage>
</organism>
<evidence type="ECO:0000313" key="5">
    <source>
        <dbReference type="EMBL" id="GAG99212.1"/>
    </source>
</evidence>
<evidence type="ECO:0000256" key="3">
    <source>
        <dbReference type="ARBA" id="ARBA00023002"/>
    </source>
</evidence>
<dbReference type="AlphaFoldDB" id="X1D272"/>
<name>X1D272_9ZZZZ</name>
<dbReference type="Gene3D" id="3.40.109.10">
    <property type="entry name" value="NADH Oxidase"/>
    <property type="match status" value="1"/>
</dbReference>
<dbReference type="PANTHER" id="PTHR23026:SF90">
    <property type="entry name" value="IODOTYROSINE DEIODINASE 1"/>
    <property type="match status" value="1"/>
</dbReference>
<proteinExistence type="predicted"/>
<dbReference type="EMBL" id="BART01021351">
    <property type="protein sequence ID" value="GAG99212.1"/>
    <property type="molecule type" value="Genomic_DNA"/>
</dbReference>
<gene>
    <name evidence="5" type="ORF">S01H4_39419</name>
</gene>
<reference evidence="5" key="1">
    <citation type="journal article" date="2014" name="Front. Microbiol.">
        <title>High frequency of phylogenetically diverse reductive dehalogenase-homologous genes in deep subseafloor sedimentary metagenomes.</title>
        <authorList>
            <person name="Kawai M."/>
            <person name="Futagami T."/>
            <person name="Toyoda A."/>
            <person name="Takaki Y."/>
            <person name="Nishi S."/>
            <person name="Hori S."/>
            <person name="Arai W."/>
            <person name="Tsubouchi T."/>
            <person name="Morono Y."/>
            <person name="Uchiyama I."/>
            <person name="Ito T."/>
            <person name="Fujiyama A."/>
            <person name="Inagaki F."/>
            <person name="Takami H."/>
        </authorList>
    </citation>
    <scope>NUCLEOTIDE SEQUENCE</scope>
    <source>
        <strain evidence="5">Expedition CK06-06</strain>
    </source>
</reference>
<dbReference type="InterPro" id="IPR029479">
    <property type="entry name" value="Nitroreductase"/>
</dbReference>
<dbReference type="PANTHER" id="PTHR23026">
    <property type="entry name" value="NADPH NITROREDUCTASE"/>
    <property type="match status" value="1"/>
</dbReference>
<dbReference type="InterPro" id="IPR000415">
    <property type="entry name" value="Nitroreductase-like"/>
</dbReference>
<keyword evidence="3" id="KW-0560">Oxidoreductase</keyword>
<dbReference type="InterPro" id="IPR050627">
    <property type="entry name" value="Nitroreductase/BluB"/>
</dbReference>
<dbReference type="GO" id="GO:0016491">
    <property type="term" value="F:oxidoreductase activity"/>
    <property type="evidence" value="ECO:0007669"/>
    <property type="project" value="UniProtKB-KW"/>
</dbReference>
<dbReference type="SUPFAM" id="SSF55469">
    <property type="entry name" value="FMN-dependent nitroreductase-like"/>
    <property type="match status" value="1"/>
</dbReference>
<accession>X1D272</accession>
<keyword evidence="1" id="KW-0285">Flavoprotein</keyword>
<protein>
    <recommendedName>
        <fullName evidence="4">Nitroreductase domain-containing protein</fullName>
    </recommendedName>
</protein>
<sequence length="240" mass="27607">MDIVEAVNKRKSIRAFKPDPVPRLILKEIMELALRAPSWANTQPWEFTIVAGSKLEEIRQIFIEKIEEEPTPNITRPRGFPEPYDGRIRALARTELEIKGIRREDREGRGWWRLEGLRHYGAPSVIYICIDRSFYFQGKDINVWPIFDCGLVAENIMLLATKYGLGTVAQAQAVIYPEVLRKVLGIPDSKLIVLGIAIGYPDWDDPINQFRSEREPLDNVAKWYGFDLTSTNEEKPAIPR</sequence>
<feature type="domain" description="Nitroreductase" evidence="4">
    <location>
        <begin position="8"/>
        <end position="200"/>
    </location>
</feature>
<evidence type="ECO:0000256" key="2">
    <source>
        <dbReference type="ARBA" id="ARBA00022643"/>
    </source>
</evidence>
<evidence type="ECO:0000256" key="1">
    <source>
        <dbReference type="ARBA" id="ARBA00022630"/>
    </source>
</evidence>
<keyword evidence="2" id="KW-0288">FMN</keyword>
<evidence type="ECO:0000259" key="4">
    <source>
        <dbReference type="Pfam" id="PF00881"/>
    </source>
</evidence>